<name>A0A934VW68_9BACT</name>
<accession>A0A934VW68</accession>
<dbReference type="RefSeq" id="WP_200269705.1">
    <property type="nucleotide sequence ID" value="NZ_JAENIJ010000011.1"/>
</dbReference>
<comment type="caution">
    <text evidence="1">The sequence shown here is derived from an EMBL/GenBank/DDBJ whole genome shotgun (WGS) entry which is preliminary data.</text>
</comment>
<dbReference type="EMBL" id="JAENIJ010000011">
    <property type="protein sequence ID" value="MBK1882503.1"/>
    <property type="molecule type" value="Genomic_DNA"/>
</dbReference>
<organism evidence="1 2">
    <name type="scientific">Luteolibacter pohnpeiensis</name>
    <dbReference type="NCBI Taxonomy" id="454153"/>
    <lineage>
        <taxon>Bacteria</taxon>
        <taxon>Pseudomonadati</taxon>
        <taxon>Verrucomicrobiota</taxon>
        <taxon>Verrucomicrobiia</taxon>
        <taxon>Verrucomicrobiales</taxon>
        <taxon>Verrucomicrobiaceae</taxon>
        <taxon>Luteolibacter</taxon>
    </lineage>
</organism>
<evidence type="ECO:0000313" key="1">
    <source>
        <dbReference type="EMBL" id="MBK1882503.1"/>
    </source>
</evidence>
<dbReference type="AlphaFoldDB" id="A0A934VW68"/>
<reference evidence="1" key="1">
    <citation type="submission" date="2021-01" db="EMBL/GenBank/DDBJ databases">
        <title>Modified the classification status of verrucomicrobia.</title>
        <authorList>
            <person name="Feng X."/>
        </authorList>
    </citation>
    <scope>NUCLEOTIDE SEQUENCE</scope>
    <source>
        <strain evidence="1">KCTC 22041</strain>
    </source>
</reference>
<proteinExistence type="predicted"/>
<dbReference type="Proteomes" id="UP000603141">
    <property type="component" value="Unassembled WGS sequence"/>
</dbReference>
<dbReference type="Pfam" id="PF06258">
    <property type="entry name" value="Mito_fiss_Elm1"/>
    <property type="match status" value="1"/>
</dbReference>
<sequence>MKRVWILDEGSQGHVVQSRGLVRELAKFVPIEVTEVPIQCSVPRRFRRSLVKRLLRMQRKMWMFRLLHPRMELPDETPELIISSGPHSFAALAFLSKFYQCPSVFVQGTIRVPQGSVTCTLRPDSDGSRADIIRIPLLFNEITPEVIANGKIAYETRTGREKSAPLKALFIGESSGKIEFSASDWDHLIDYINQSWRRDGIQWLVSTSYRTRLELEDKLRENIEPAALFDAVWYSREPRKITREFLGMADQVLVTMDSLTMMTEAIASGRPVQVVSPADHQFDPADSHHRYIQGLIDSGLVHLLIPGKPESESVAVSEIRDIDYAPCIRAMLKQISWSHE</sequence>
<protein>
    <submittedName>
        <fullName evidence="1">Mitochondrial fission ELM1 family protein</fullName>
    </submittedName>
</protein>
<evidence type="ECO:0000313" key="2">
    <source>
        <dbReference type="Proteomes" id="UP000603141"/>
    </source>
</evidence>
<dbReference type="InterPro" id="IPR009367">
    <property type="entry name" value="Elm1-like"/>
</dbReference>
<gene>
    <name evidence="1" type="ORF">JIN85_08755</name>
</gene>
<keyword evidence="2" id="KW-1185">Reference proteome</keyword>